<dbReference type="OrthoDB" id="9811016at2"/>
<dbReference type="AlphaFoldDB" id="A0A2K2HCB2"/>
<dbReference type="GO" id="GO:0005737">
    <property type="term" value="C:cytoplasm"/>
    <property type="evidence" value="ECO:0007669"/>
    <property type="project" value="UniProtKB-SubCell"/>
</dbReference>
<comment type="similarity">
    <text evidence="2">Belongs to the ScpA family.</text>
</comment>
<dbReference type="Pfam" id="PF02616">
    <property type="entry name" value="SMC_ScpA"/>
    <property type="match status" value="1"/>
</dbReference>
<dbReference type="Gene3D" id="6.10.250.2410">
    <property type="match status" value="1"/>
</dbReference>
<proteinExistence type="inferred from homology"/>
<gene>
    <name evidence="2" type="primary">scpA</name>
    <name evidence="3" type="ORF">C2E25_05025</name>
</gene>
<evidence type="ECO:0000313" key="4">
    <source>
        <dbReference type="Proteomes" id="UP000236340"/>
    </source>
</evidence>
<dbReference type="GO" id="GO:0007059">
    <property type="term" value="P:chromosome segregation"/>
    <property type="evidence" value="ECO:0007669"/>
    <property type="project" value="UniProtKB-UniRule"/>
</dbReference>
<keyword evidence="2" id="KW-0132">Cell division</keyword>
<dbReference type="PANTHER" id="PTHR33969:SF2">
    <property type="entry name" value="SEGREGATION AND CONDENSATION PROTEIN A"/>
    <property type="match status" value="1"/>
</dbReference>
<dbReference type="Proteomes" id="UP000236340">
    <property type="component" value="Unassembled WGS sequence"/>
</dbReference>
<evidence type="ECO:0000256" key="1">
    <source>
        <dbReference type="ARBA" id="ARBA00044777"/>
    </source>
</evidence>
<comment type="subcellular location">
    <subcellularLocation>
        <location evidence="2">Cytoplasm</location>
    </subcellularLocation>
    <text evidence="2">Associated with two foci at the outer edges of the nucleoid region in young cells, and at four foci within both cell halves in older cells.</text>
</comment>
<evidence type="ECO:0000313" key="3">
    <source>
        <dbReference type="EMBL" id="PNU20952.1"/>
    </source>
</evidence>
<reference evidence="3 4" key="1">
    <citation type="journal article" date="2018" name="Genome Announc.">
        <title>Genome Sequence of Geothermobacter sp. HR-1 Iron Reducer from the Loihi Seamount.</title>
        <authorList>
            <person name="Smith H."/>
            <person name="Abuyen K."/>
            <person name="Tremblay J."/>
            <person name="Savalia P."/>
            <person name="Perez-Rodriguez I."/>
            <person name="Emerson D."/>
            <person name="Tully B."/>
            <person name="Amend J."/>
        </authorList>
    </citation>
    <scope>NUCLEOTIDE SEQUENCE [LARGE SCALE GENOMIC DNA]</scope>
    <source>
        <strain evidence="3 4">HR-1</strain>
    </source>
</reference>
<dbReference type="GO" id="GO:0051301">
    <property type="term" value="P:cell division"/>
    <property type="evidence" value="ECO:0007669"/>
    <property type="project" value="UniProtKB-KW"/>
</dbReference>
<dbReference type="EMBL" id="PPFX01000007">
    <property type="protein sequence ID" value="PNU20952.1"/>
    <property type="molecule type" value="Genomic_DNA"/>
</dbReference>
<protein>
    <recommendedName>
        <fullName evidence="1 2">Segregation and condensation protein A</fullName>
    </recommendedName>
</protein>
<dbReference type="HAMAP" id="MF_01805">
    <property type="entry name" value="ScpA"/>
    <property type="match status" value="1"/>
</dbReference>
<dbReference type="InterPro" id="IPR023093">
    <property type="entry name" value="ScpA-like_C"/>
</dbReference>
<comment type="function">
    <text evidence="2">Participates in chromosomal partition during cell division. May act via the formation of a condensin-like complex containing Smc and ScpB that pull DNA away from mid-cell into both cell halves.</text>
</comment>
<accession>A0A2K2HCB2</accession>
<dbReference type="GO" id="GO:0006260">
    <property type="term" value="P:DNA replication"/>
    <property type="evidence" value="ECO:0007669"/>
    <property type="project" value="UniProtKB-UniRule"/>
</dbReference>
<comment type="caution">
    <text evidence="3">The sequence shown here is derived from an EMBL/GenBank/DDBJ whole genome shotgun (WGS) entry which is preliminary data.</text>
</comment>
<evidence type="ECO:0000256" key="2">
    <source>
        <dbReference type="HAMAP-Rule" id="MF_01805"/>
    </source>
</evidence>
<name>A0A2K2HCB2_9BACT</name>
<dbReference type="RefSeq" id="WP_103114689.1">
    <property type="nucleotide sequence ID" value="NZ_PPFX01000007.1"/>
</dbReference>
<keyword evidence="2" id="KW-0131">Cell cycle</keyword>
<comment type="subunit">
    <text evidence="2">Component of a cohesin-like complex composed of ScpA, ScpB and the Smc homodimer, in which ScpA and ScpB bind to the head domain of Smc. The presence of the three proteins is required for the association of the complex with DNA.</text>
</comment>
<dbReference type="Gene3D" id="1.10.10.580">
    <property type="entry name" value="Structural maintenance of chromosome 1. Chain E"/>
    <property type="match status" value="1"/>
</dbReference>
<dbReference type="InterPro" id="IPR003768">
    <property type="entry name" value="ScpA"/>
</dbReference>
<dbReference type="PANTHER" id="PTHR33969">
    <property type="entry name" value="SEGREGATION AND CONDENSATION PROTEIN A"/>
    <property type="match status" value="1"/>
</dbReference>
<keyword evidence="2" id="KW-0159">Chromosome partition</keyword>
<organism evidence="3 4">
    <name type="scientific">Geothermobacter hydrogeniphilus</name>
    <dbReference type="NCBI Taxonomy" id="1969733"/>
    <lineage>
        <taxon>Bacteria</taxon>
        <taxon>Pseudomonadati</taxon>
        <taxon>Thermodesulfobacteriota</taxon>
        <taxon>Desulfuromonadia</taxon>
        <taxon>Desulfuromonadales</taxon>
        <taxon>Geothermobacteraceae</taxon>
        <taxon>Geothermobacter</taxon>
    </lineage>
</organism>
<sequence>MNLDIKLENFEGPLDLLLHLIKKNEMEIWDIQVTRITEQYLAILDAMHHMNLDVAGEFLVMASTLLYIKSKLLLPPSEGELVEEEEEDPRAELVRRLLEYQKYKDAALDLDERELLGRDVFARKFTAPDLAVEEEDTGFYEVGIYDLVEALQDILARAPRDVVHEVGLEQVSIAERINHILGLLSRCDSLAFSDLFQEKPRRNDVIATFLAMLELVKMRTVKLMQNDRCGSIWLFPITAAETLNGSLPEEDSLGYH</sequence>
<keyword evidence="2" id="KW-0963">Cytoplasm</keyword>